<dbReference type="VEuPathDB" id="FungiDB:ASPWEDRAFT_167642"/>
<organism evidence="1 2">
    <name type="scientific">Aspergillus wentii DTO 134E9</name>
    <dbReference type="NCBI Taxonomy" id="1073089"/>
    <lineage>
        <taxon>Eukaryota</taxon>
        <taxon>Fungi</taxon>
        <taxon>Dikarya</taxon>
        <taxon>Ascomycota</taxon>
        <taxon>Pezizomycotina</taxon>
        <taxon>Eurotiomycetes</taxon>
        <taxon>Eurotiomycetidae</taxon>
        <taxon>Eurotiales</taxon>
        <taxon>Aspergillaceae</taxon>
        <taxon>Aspergillus</taxon>
        <taxon>Aspergillus subgen. Cremei</taxon>
    </lineage>
</organism>
<name>A0A1L9S3A3_ASPWE</name>
<proteinExistence type="predicted"/>
<dbReference type="GeneID" id="63746024"/>
<dbReference type="Proteomes" id="UP000184383">
    <property type="component" value="Unassembled WGS sequence"/>
</dbReference>
<dbReference type="EMBL" id="KV878209">
    <property type="protein sequence ID" value="OJJ41629.1"/>
    <property type="molecule type" value="Genomic_DNA"/>
</dbReference>
<dbReference type="AlphaFoldDB" id="A0A1L9S3A3"/>
<evidence type="ECO:0000313" key="2">
    <source>
        <dbReference type="Proteomes" id="UP000184383"/>
    </source>
</evidence>
<gene>
    <name evidence="1" type="ORF">ASPWEDRAFT_167642</name>
</gene>
<dbReference type="RefSeq" id="XP_040695305.1">
    <property type="nucleotide sequence ID" value="XM_040830176.1"/>
</dbReference>
<evidence type="ECO:0000313" key="1">
    <source>
        <dbReference type="EMBL" id="OJJ41629.1"/>
    </source>
</evidence>
<accession>A0A1L9S3A3</accession>
<reference evidence="2" key="1">
    <citation type="journal article" date="2017" name="Genome Biol.">
        <title>Comparative genomics reveals high biological diversity and specific adaptations in the industrially and medically important fungal genus Aspergillus.</title>
        <authorList>
            <person name="de Vries R.P."/>
            <person name="Riley R."/>
            <person name="Wiebenga A."/>
            <person name="Aguilar-Osorio G."/>
            <person name="Amillis S."/>
            <person name="Uchima C.A."/>
            <person name="Anderluh G."/>
            <person name="Asadollahi M."/>
            <person name="Askin M."/>
            <person name="Barry K."/>
            <person name="Battaglia E."/>
            <person name="Bayram O."/>
            <person name="Benocci T."/>
            <person name="Braus-Stromeyer S.A."/>
            <person name="Caldana C."/>
            <person name="Canovas D."/>
            <person name="Cerqueira G.C."/>
            <person name="Chen F."/>
            <person name="Chen W."/>
            <person name="Choi C."/>
            <person name="Clum A."/>
            <person name="Dos Santos R.A."/>
            <person name="Damasio A.R."/>
            <person name="Diallinas G."/>
            <person name="Emri T."/>
            <person name="Fekete E."/>
            <person name="Flipphi M."/>
            <person name="Freyberg S."/>
            <person name="Gallo A."/>
            <person name="Gournas C."/>
            <person name="Habgood R."/>
            <person name="Hainaut M."/>
            <person name="Harispe M.L."/>
            <person name="Henrissat B."/>
            <person name="Hilden K.S."/>
            <person name="Hope R."/>
            <person name="Hossain A."/>
            <person name="Karabika E."/>
            <person name="Karaffa L."/>
            <person name="Karanyi Z."/>
            <person name="Krasevec N."/>
            <person name="Kuo A."/>
            <person name="Kusch H."/>
            <person name="LaButti K."/>
            <person name="Lagendijk E.L."/>
            <person name="Lapidus A."/>
            <person name="Levasseur A."/>
            <person name="Lindquist E."/>
            <person name="Lipzen A."/>
            <person name="Logrieco A.F."/>
            <person name="MacCabe A."/>
            <person name="Maekelae M.R."/>
            <person name="Malavazi I."/>
            <person name="Melin P."/>
            <person name="Meyer V."/>
            <person name="Mielnichuk N."/>
            <person name="Miskei M."/>
            <person name="Molnar A.P."/>
            <person name="Mule G."/>
            <person name="Ngan C.Y."/>
            <person name="Orejas M."/>
            <person name="Orosz E."/>
            <person name="Ouedraogo J.P."/>
            <person name="Overkamp K.M."/>
            <person name="Park H.-S."/>
            <person name="Perrone G."/>
            <person name="Piumi F."/>
            <person name="Punt P.J."/>
            <person name="Ram A.F."/>
            <person name="Ramon A."/>
            <person name="Rauscher S."/>
            <person name="Record E."/>
            <person name="Riano-Pachon D.M."/>
            <person name="Robert V."/>
            <person name="Roehrig J."/>
            <person name="Ruller R."/>
            <person name="Salamov A."/>
            <person name="Salih N.S."/>
            <person name="Samson R.A."/>
            <person name="Sandor E."/>
            <person name="Sanguinetti M."/>
            <person name="Schuetze T."/>
            <person name="Sepcic K."/>
            <person name="Shelest E."/>
            <person name="Sherlock G."/>
            <person name="Sophianopoulou V."/>
            <person name="Squina F.M."/>
            <person name="Sun H."/>
            <person name="Susca A."/>
            <person name="Todd R.B."/>
            <person name="Tsang A."/>
            <person name="Unkles S.E."/>
            <person name="van de Wiele N."/>
            <person name="van Rossen-Uffink D."/>
            <person name="Oliveira J.V."/>
            <person name="Vesth T.C."/>
            <person name="Visser J."/>
            <person name="Yu J.-H."/>
            <person name="Zhou M."/>
            <person name="Andersen M.R."/>
            <person name="Archer D.B."/>
            <person name="Baker S.E."/>
            <person name="Benoit I."/>
            <person name="Brakhage A.A."/>
            <person name="Braus G.H."/>
            <person name="Fischer R."/>
            <person name="Frisvad J.C."/>
            <person name="Goldman G.H."/>
            <person name="Houbraken J."/>
            <person name="Oakley B."/>
            <person name="Pocsi I."/>
            <person name="Scazzocchio C."/>
            <person name="Seiboth B."/>
            <person name="vanKuyk P.A."/>
            <person name="Wortman J."/>
            <person name="Dyer P.S."/>
            <person name="Grigoriev I.V."/>
        </authorList>
    </citation>
    <scope>NUCLEOTIDE SEQUENCE [LARGE SCALE GENOMIC DNA]</scope>
    <source>
        <strain evidence="2">DTO 134E9</strain>
    </source>
</reference>
<keyword evidence="2" id="KW-1185">Reference proteome</keyword>
<protein>
    <submittedName>
        <fullName evidence="1">Uncharacterized protein</fullName>
    </submittedName>
</protein>
<sequence>MAYTWYCCGCSFGPHDADLQSTCLECGERRCEDCTYERQPSMDACHELSPYPVPTSTCHHTSHHLGVSPAMANLALPNGPSLGFENVSGCGIPNMSNEGVKTAGGALYICCQCQDGPKLWDNQPKCATTMP</sequence>
<dbReference type="OrthoDB" id="4177029at2759"/>